<dbReference type="PANTHER" id="PTHR30154">
    <property type="entry name" value="LEUCINE-RESPONSIVE REGULATORY PROTEIN"/>
    <property type="match status" value="1"/>
</dbReference>
<dbReference type="InterPro" id="IPR036390">
    <property type="entry name" value="WH_DNA-bd_sf"/>
</dbReference>
<name>A0A0A0JFQ8_9MICO</name>
<evidence type="ECO:0000256" key="1">
    <source>
        <dbReference type="ARBA" id="ARBA00023015"/>
    </source>
</evidence>
<dbReference type="Pfam" id="PF01037">
    <property type="entry name" value="AsnC_trans_reg"/>
    <property type="match status" value="1"/>
</dbReference>
<feature type="domain" description="HTH asnC-type" evidence="5">
    <location>
        <begin position="20"/>
        <end position="81"/>
    </location>
</feature>
<dbReference type="AlphaFoldDB" id="A0A0A0JFQ8"/>
<dbReference type="InterPro" id="IPR011008">
    <property type="entry name" value="Dimeric_a/b-barrel"/>
</dbReference>
<sequence>MPKNPHPLTPGPAPTAPPPLDAVDRALVKALVADARMSNAALARAVGIAESTCVGRMRSLRDRGVITGYHAAVDPGQLGRPLQAIIAIRLAGHDRAQVEAFGDEMAALPGVLTAHNISGADDFLVHVSTESPDALRDFVLDNVSSRPGVSHVQTSLIFRTHPGQHHEPST</sequence>
<dbReference type="Proteomes" id="UP000030002">
    <property type="component" value="Unassembled WGS sequence"/>
</dbReference>
<organism evidence="6 7">
    <name type="scientific">Knoellia sinensis KCTC 19936</name>
    <dbReference type="NCBI Taxonomy" id="1385520"/>
    <lineage>
        <taxon>Bacteria</taxon>
        <taxon>Bacillati</taxon>
        <taxon>Actinomycetota</taxon>
        <taxon>Actinomycetes</taxon>
        <taxon>Micrococcales</taxon>
        <taxon>Intrasporangiaceae</taxon>
        <taxon>Knoellia</taxon>
    </lineage>
</organism>
<dbReference type="STRING" id="1385520.N802_02435"/>
<evidence type="ECO:0000256" key="2">
    <source>
        <dbReference type="ARBA" id="ARBA00023125"/>
    </source>
</evidence>
<evidence type="ECO:0000259" key="5">
    <source>
        <dbReference type="PROSITE" id="PS50956"/>
    </source>
</evidence>
<dbReference type="InterPro" id="IPR019888">
    <property type="entry name" value="Tscrpt_reg_AsnC-like"/>
</dbReference>
<keyword evidence="1" id="KW-0805">Transcription regulation</keyword>
<keyword evidence="3" id="KW-0804">Transcription</keyword>
<feature type="region of interest" description="Disordered" evidence="4">
    <location>
        <begin position="1"/>
        <end position="20"/>
    </location>
</feature>
<dbReference type="SMART" id="SM00344">
    <property type="entry name" value="HTH_ASNC"/>
    <property type="match status" value="1"/>
</dbReference>
<keyword evidence="2" id="KW-0238">DNA-binding</keyword>
<dbReference type="PROSITE" id="PS50956">
    <property type="entry name" value="HTH_ASNC_2"/>
    <property type="match status" value="1"/>
</dbReference>
<dbReference type="GO" id="GO:0005829">
    <property type="term" value="C:cytosol"/>
    <property type="evidence" value="ECO:0007669"/>
    <property type="project" value="TreeGrafter"/>
</dbReference>
<dbReference type="RefSeq" id="WP_052109318.1">
    <property type="nucleotide sequence ID" value="NZ_AVPJ01000001.1"/>
</dbReference>
<dbReference type="GO" id="GO:0043200">
    <property type="term" value="P:response to amino acid"/>
    <property type="evidence" value="ECO:0007669"/>
    <property type="project" value="TreeGrafter"/>
</dbReference>
<comment type="caution">
    <text evidence="6">The sequence shown here is derived from an EMBL/GenBank/DDBJ whole genome shotgun (WGS) entry which is preliminary data.</text>
</comment>
<evidence type="ECO:0000313" key="6">
    <source>
        <dbReference type="EMBL" id="KGN34907.1"/>
    </source>
</evidence>
<dbReference type="OrthoDB" id="4411089at2"/>
<dbReference type="InterPro" id="IPR036388">
    <property type="entry name" value="WH-like_DNA-bd_sf"/>
</dbReference>
<accession>A0A0A0JFQ8</accession>
<evidence type="ECO:0000313" key="7">
    <source>
        <dbReference type="Proteomes" id="UP000030002"/>
    </source>
</evidence>
<dbReference type="InterPro" id="IPR019887">
    <property type="entry name" value="Tscrpt_reg_AsnC/Lrp_C"/>
</dbReference>
<evidence type="ECO:0000256" key="3">
    <source>
        <dbReference type="ARBA" id="ARBA00023163"/>
    </source>
</evidence>
<proteinExistence type="predicted"/>
<dbReference type="eggNOG" id="COG1522">
    <property type="taxonomic scope" value="Bacteria"/>
</dbReference>
<dbReference type="GO" id="GO:0043565">
    <property type="term" value="F:sequence-specific DNA binding"/>
    <property type="evidence" value="ECO:0007669"/>
    <property type="project" value="InterPro"/>
</dbReference>
<gene>
    <name evidence="6" type="ORF">N802_02435</name>
</gene>
<dbReference type="SUPFAM" id="SSF46785">
    <property type="entry name" value="Winged helix' DNA-binding domain"/>
    <property type="match status" value="1"/>
</dbReference>
<dbReference type="Gene3D" id="3.30.70.920">
    <property type="match status" value="1"/>
</dbReference>
<evidence type="ECO:0000256" key="4">
    <source>
        <dbReference type="SAM" id="MobiDB-lite"/>
    </source>
</evidence>
<dbReference type="Gene3D" id="1.10.10.10">
    <property type="entry name" value="Winged helix-like DNA-binding domain superfamily/Winged helix DNA-binding domain"/>
    <property type="match status" value="1"/>
</dbReference>
<keyword evidence="7" id="KW-1185">Reference proteome</keyword>
<dbReference type="EMBL" id="AVPJ01000001">
    <property type="protein sequence ID" value="KGN34907.1"/>
    <property type="molecule type" value="Genomic_DNA"/>
</dbReference>
<dbReference type="PRINTS" id="PR00033">
    <property type="entry name" value="HTHASNC"/>
</dbReference>
<protein>
    <submittedName>
        <fullName evidence="6">AsnC family transcriptional regulator</fullName>
    </submittedName>
</protein>
<reference evidence="6 7" key="1">
    <citation type="submission" date="2013-08" db="EMBL/GenBank/DDBJ databases">
        <title>The genome sequence of Knoellia sinensis.</title>
        <authorList>
            <person name="Zhu W."/>
            <person name="Wang G."/>
        </authorList>
    </citation>
    <scope>NUCLEOTIDE SEQUENCE [LARGE SCALE GENOMIC DNA]</scope>
    <source>
        <strain evidence="6 7">KCTC 19936</strain>
    </source>
</reference>
<dbReference type="SUPFAM" id="SSF54909">
    <property type="entry name" value="Dimeric alpha+beta barrel"/>
    <property type="match status" value="1"/>
</dbReference>
<dbReference type="Pfam" id="PF13404">
    <property type="entry name" value="HTH_AsnC-type"/>
    <property type="match status" value="1"/>
</dbReference>
<dbReference type="PANTHER" id="PTHR30154:SF54">
    <property type="entry name" value="POSSIBLE TRANSCRIPTIONAL REGULATORY PROTEIN (PROBABLY LRP_ASNC-FAMILY)"/>
    <property type="match status" value="1"/>
</dbReference>
<dbReference type="InterPro" id="IPR000485">
    <property type="entry name" value="AsnC-type_HTH_dom"/>
</dbReference>